<protein>
    <submittedName>
        <fullName evidence="1">Sulfur carrier protein CysO</fullName>
    </submittedName>
</protein>
<dbReference type="SUPFAM" id="SSF54285">
    <property type="entry name" value="MoaD/ThiS"/>
    <property type="match status" value="1"/>
</dbReference>
<dbReference type="InterPro" id="IPR052045">
    <property type="entry name" value="Sulfur_Carrier/Prot_Modifier"/>
</dbReference>
<name>A0A5C5Y5M1_9PLAN</name>
<gene>
    <name evidence="1" type="primary">cysO</name>
    <name evidence="1" type="ORF">Pan14r_33460</name>
</gene>
<dbReference type="AlphaFoldDB" id="A0A5C5Y5M1"/>
<dbReference type="Gene3D" id="3.10.20.30">
    <property type="match status" value="1"/>
</dbReference>
<dbReference type="Pfam" id="PF02597">
    <property type="entry name" value="ThiS"/>
    <property type="match status" value="1"/>
</dbReference>
<dbReference type="PANTHER" id="PTHR38031">
    <property type="entry name" value="SULFUR CARRIER PROTEIN SLR0821-RELATED"/>
    <property type="match status" value="1"/>
</dbReference>
<dbReference type="RefSeq" id="WP_146439589.1">
    <property type="nucleotide sequence ID" value="NZ_SJPL01000001.1"/>
</dbReference>
<evidence type="ECO:0000313" key="2">
    <source>
        <dbReference type="Proteomes" id="UP000317238"/>
    </source>
</evidence>
<dbReference type="InterPro" id="IPR012675">
    <property type="entry name" value="Beta-grasp_dom_sf"/>
</dbReference>
<sequence>MNLVIPTALRKHCDGRKQIELTASTVGDALEGIAKDYPELHAALIGPDGDVASHINLFVNDQNVRDLSGLQTVAGERDELLIVSALAGG</sequence>
<organism evidence="1 2">
    <name type="scientific">Crateriforma conspicua</name>
    <dbReference type="NCBI Taxonomy" id="2527996"/>
    <lineage>
        <taxon>Bacteria</taxon>
        <taxon>Pseudomonadati</taxon>
        <taxon>Planctomycetota</taxon>
        <taxon>Planctomycetia</taxon>
        <taxon>Planctomycetales</taxon>
        <taxon>Planctomycetaceae</taxon>
        <taxon>Crateriforma</taxon>
    </lineage>
</organism>
<accession>A0A5C5Y5M1</accession>
<dbReference type="EMBL" id="SJPL01000001">
    <property type="protein sequence ID" value="TWT71036.1"/>
    <property type="molecule type" value="Genomic_DNA"/>
</dbReference>
<dbReference type="Proteomes" id="UP000317238">
    <property type="component" value="Unassembled WGS sequence"/>
</dbReference>
<proteinExistence type="predicted"/>
<dbReference type="OrthoDB" id="9156098at2"/>
<reference evidence="1 2" key="1">
    <citation type="submission" date="2019-02" db="EMBL/GenBank/DDBJ databases">
        <title>Deep-cultivation of Planctomycetes and their phenomic and genomic characterization uncovers novel biology.</title>
        <authorList>
            <person name="Wiegand S."/>
            <person name="Jogler M."/>
            <person name="Boedeker C."/>
            <person name="Pinto D."/>
            <person name="Vollmers J."/>
            <person name="Rivas-Marin E."/>
            <person name="Kohn T."/>
            <person name="Peeters S.H."/>
            <person name="Heuer A."/>
            <person name="Rast P."/>
            <person name="Oberbeckmann S."/>
            <person name="Bunk B."/>
            <person name="Jeske O."/>
            <person name="Meyerdierks A."/>
            <person name="Storesund J.E."/>
            <person name="Kallscheuer N."/>
            <person name="Luecker S."/>
            <person name="Lage O.M."/>
            <person name="Pohl T."/>
            <person name="Merkel B.J."/>
            <person name="Hornburger P."/>
            <person name="Mueller R.-W."/>
            <person name="Bruemmer F."/>
            <person name="Labrenz M."/>
            <person name="Spormann A.M."/>
            <person name="Op Den Camp H."/>
            <person name="Overmann J."/>
            <person name="Amann R."/>
            <person name="Jetten M.S.M."/>
            <person name="Mascher T."/>
            <person name="Medema M.H."/>
            <person name="Devos D.P."/>
            <person name="Kaster A.-K."/>
            <person name="Ovreas L."/>
            <person name="Rohde M."/>
            <person name="Galperin M.Y."/>
            <person name="Jogler C."/>
        </authorList>
    </citation>
    <scope>NUCLEOTIDE SEQUENCE [LARGE SCALE GENOMIC DNA]</scope>
    <source>
        <strain evidence="1 2">Pan14r</strain>
    </source>
</reference>
<evidence type="ECO:0000313" key="1">
    <source>
        <dbReference type="EMBL" id="TWT71036.1"/>
    </source>
</evidence>
<keyword evidence="2" id="KW-1185">Reference proteome</keyword>
<dbReference type="PANTHER" id="PTHR38031:SF1">
    <property type="entry name" value="SULFUR CARRIER PROTEIN CYSO"/>
    <property type="match status" value="1"/>
</dbReference>
<dbReference type="InterPro" id="IPR003749">
    <property type="entry name" value="ThiS/MoaD-like"/>
</dbReference>
<dbReference type="InterPro" id="IPR016155">
    <property type="entry name" value="Mopterin_synth/thiamin_S_b"/>
</dbReference>
<comment type="caution">
    <text evidence="1">The sequence shown here is derived from an EMBL/GenBank/DDBJ whole genome shotgun (WGS) entry which is preliminary data.</text>
</comment>